<keyword evidence="1" id="KW-0812">Transmembrane</keyword>
<keyword evidence="1" id="KW-0472">Membrane</keyword>
<organism evidence="2 3">
    <name type="scientific">Lysinibacillus sphaericus (strain C3-41)</name>
    <dbReference type="NCBI Taxonomy" id="444177"/>
    <lineage>
        <taxon>Bacteria</taxon>
        <taxon>Bacillati</taxon>
        <taxon>Bacillota</taxon>
        <taxon>Bacilli</taxon>
        <taxon>Bacillales</taxon>
        <taxon>Bacillaceae</taxon>
        <taxon>Lysinibacillus</taxon>
    </lineage>
</organism>
<name>B1HTY3_LYSSC</name>
<protein>
    <submittedName>
        <fullName evidence="2">Uncharacterized protein</fullName>
    </submittedName>
</protein>
<feature type="transmembrane region" description="Helical" evidence="1">
    <location>
        <begin position="24"/>
        <end position="41"/>
    </location>
</feature>
<evidence type="ECO:0000313" key="2">
    <source>
        <dbReference type="EMBL" id="ACA37874.1"/>
    </source>
</evidence>
<dbReference type="AlphaFoldDB" id="B1HTY3"/>
<dbReference type="Proteomes" id="UP000002164">
    <property type="component" value="Chromosome"/>
</dbReference>
<evidence type="ECO:0000256" key="1">
    <source>
        <dbReference type="SAM" id="Phobius"/>
    </source>
</evidence>
<accession>B1HTY3</accession>
<proteinExistence type="predicted"/>
<gene>
    <name evidence="2" type="ordered locus">Bsph_0243</name>
</gene>
<dbReference type="HOGENOM" id="CLU_2717572_0_0_9"/>
<dbReference type="KEGG" id="lsp:Bsph_0243"/>
<dbReference type="EnsemblBacteria" id="ACA37874">
    <property type="protein sequence ID" value="ACA37874"/>
    <property type="gene ID" value="Bsph_0243"/>
</dbReference>
<evidence type="ECO:0000313" key="3">
    <source>
        <dbReference type="Proteomes" id="UP000002164"/>
    </source>
</evidence>
<sequence>MPFALAIGALATDADGGVLVGMHGFLFIQGLPFVILLIFLFEEGEESVQFFIELCIFVVRNRGFREMSENCI</sequence>
<keyword evidence="1" id="KW-1133">Transmembrane helix</keyword>
<reference evidence="2 3" key="1">
    <citation type="journal article" date="2008" name="J. Bacteriol.">
        <title>Complete genome sequence of the mosquitocidal bacterium Bacillus sphaericus C3-41 and comparison with those of closely related Bacillus species.</title>
        <authorList>
            <person name="Hu X."/>
            <person name="Fan W."/>
            <person name="Han B."/>
            <person name="Liu H."/>
            <person name="Zheng D."/>
            <person name="Li Q."/>
            <person name="Dong W."/>
            <person name="Yan J."/>
            <person name="Gao M."/>
            <person name="Berry C."/>
            <person name="Yuan Z."/>
        </authorList>
    </citation>
    <scope>NUCLEOTIDE SEQUENCE [LARGE SCALE GENOMIC DNA]</scope>
    <source>
        <strain evidence="2 3">C3-41</strain>
    </source>
</reference>
<dbReference type="EMBL" id="CP000817">
    <property type="protein sequence ID" value="ACA37874.1"/>
    <property type="molecule type" value="Genomic_DNA"/>
</dbReference>